<dbReference type="AlphaFoldDB" id="A0A5C7Y8F4"/>
<evidence type="ECO:0000313" key="2">
    <source>
        <dbReference type="Proteomes" id="UP000321797"/>
    </source>
</evidence>
<dbReference type="NCBIfam" id="NF033942">
    <property type="entry name" value="GjpA"/>
    <property type="match status" value="1"/>
</dbReference>
<dbReference type="EMBL" id="SSGD01000036">
    <property type="protein sequence ID" value="TXI57544.1"/>
    <property type="molecule type" value="Genomic_DNA"/>
</dbReference>
<protein>
    <recommendedName>
        <fullName evidence="3">PE-PGRS family protein</fullName>
    </recommendedName>
</protein>
<evidence type="ECO:0000313" key="1">
    <source>
        <dbReference type="EMBL" id="TXI57544.1"/>
    </source>
</evidence>
<dbReference type="InterPro" id="IPR049934">
    <property type="entry name" value="GjpA-like"/>
</dbReference>
<comment type="caution">
    <text evidence="1">The sequence shown here is derived from an EMBL/GenBank/DDBJ whole genome shotgun (WGS) entry which is preliminary data.</text>
</comment>
<organism evidence="1 2">
    <name type="scientific">Mycolicibacter arupensis</name>
    <dbReference type="NCBI Taxonomy" id="342002"/>
    <lineage>
        <taxon>Bacteria</taxon>
        <taxon>Bacillati</taxon>
        <taxon>Actinomycetota</taxon>
        <taxon>Actinomycetes</taxon>
        <taxon>Mycobacteriales</taxon>
        <taxon>Mycobacteriaceae</taxon>
        <taxon>Mycolicibacter</taxon>
    </lineage>
</organism>
<accession>A0A5C7Y8F4</accession>
<evidence type="ECO:0008006" key="3">
    <source>
        <dbReference type="Google" id="ProtNLM"/>
    </source>
</evidence>
<sequence>MTQLLHSQVGTAGLNRGVAAAGAALVAAGMLAASPAVPALPIITTAPPVQLAASIDPFGPWVDVFNTTVANGALVFDAVKDALAGFADTLEGQFAAATFIGVDVATPEGSDLAAQTLDWNHLWALQYLSGMDFGMGIPQIEPVEPAATLLTLLSSPMSGVLMGLVGPLFSPGVELFNNIGSIFDNLGGGDFEAALQDLLAVPANVVDAFFNGATLNLDALVPLLNDVLQVPEGNAVLGASFDFGGLFTPGETDAGNVGGSIFNSLGLDLQMMGMGMPYSAPGEGVGLIASLVNLVEMFAAGMG</sequence>
<gene>
    <name evidence="1" type="ORF">E6Q54_07805</name>
</gene>
<reference evidence="1 2" key="1">
    <citation type="submission" date="2018-09" db="EMBL/GenBank/DDBJ databases">
        <title>Metagenome Assembled Genomes from an Advanced Water Purification Facility.</title>
        <authorList>
            <person name="Stamps B.W."/>
            <person name="Spear J.R."/>
        </authorList>
    </citation>
    <scope>NUCLEOTIDE SEQUENCE [LARGE SCALE GENOMIC DNA]</scope>
    <source>
        <strain evidence="1">Bin_29_2</strain>
    </source>
</reference>
<dbReference type="Proteomes" id="UP000321797">
    <property type="component" value="Unassembled WGS sequence"/>
</dbReference>
<proteinExistence type="predicted"/>
<name>A0A5C7Y8F4_9MYCO</name>
<dbReference type="RefSeq" id="WP_276759797.1">
    <property type="nucleotide sequence ID" value="NZ_SSGD01000036.1"/>
</dbReference>